<accession>A0A644XPJ4</accession>
<dbReference type="PANTHER" id="PTHR42928">
    <property type="entry name" value="TRICARBOXYLATE-BINDING PROTEIN"/>
    <property type="match status" value="1"/>
</dbReference>
<protein>
    <recommendedName>
        <fullName evidence="2">Tripartite tricarboxylate transporter family receptor</fullName>
    </recommendedName>
</protein>
<dbReference type="Gene3D" id="3.40.190.10">
    <property type="entry name" value="Periplasmic binding protein-like II"/>
    <property type="match status" value="1"/>
</dbReference>
<dbReference type="EMBL" id="VSSQ01002915">
    <property type="protein sequence ID" value="MPM18069.1"/>
    <property type="molecule type" value="Genomic_DNA"/>
</dbReference>
<dbReference type="CDD" id="cd07012">
    <property type="entry name" value="PBP2_Bug_TTT"/>
    <property type="match status" value="1"/>
</dbReference>
<organism evidence="1">
    <name type="scientific">bioreactor metagenome</name>
    <dbReference type="NCBI Taxonomy" id="1076179"/>
    <lineage>
        <taxon>unclassified sequences</taxon>
        <taxon>metagenomes</taxon>
        <taxon>ecological metagenomes</taxon>
    </lineage>
</organism>
<dbReference type="Pfam" id="PF03401">
    <property type="entry name" value="TctC"/>
    <property type="match status" value="1"/>
</dbReference>
<dbReference type="Gene3D" id="3.40.190.150">
    <property type="entry name" value="Bordetella uptake gene, domain 1"/>
    <property type="match status" value="1"/>
</dbReference>
<gene>
    <name evidence="1" type="ORF">SDC9_64475</name>
</gene>
<proteinExistence type="predicted"/>
<sequence>MKKIILVSVLLVSLCAAVFASGASETGAAKDAWPKKTIQVIVPFNPGGDTDFNARAYATRLGEILGQNVVIVNMAGNGGATGATQVKNAAPDGYTVLFYHTALLVNELSGTTNFGIEAFEFAAVAAKNPGNVIAVSANSPYKTLKDLIEASKTASPQLTFAANMGATTYVQGTMLNKVGAKMNLVDFGGSSERIAALLGGHVTAIPNPLGPSIPYLESGEWRALALLEEERNPIFPNVPTAIEQGYDIANPIYYFFAFPKGTDQAIVNKFADALETINGEAAYQESIMKTYKQNPYFAKTADALKLMQEQVEEHQAIKHLL</sequence>
<evidence type="ECO:0000313" key="1">
    <source>
        <dbReference type="EMBL" id="MPM18069.1"/>
    </source>
</evidence>
<reference evidence="1" key="1">
    <citation type="submission" date="2019-08" db="EMBL/GenBank/DDBJ databases">
        <authorList>
            <person name="Kucharzyk K."/>
            <person name="Murdoch R.W."/>
            <person name="Higgins S."/>
            <person name="Loffler F."/>
        </authorList>
    </citation>
    <scope>NUCLEOTIDE SEQUENCE</scope>
</reference>
<dbReference type="PIRSF" id="PIRSF017082">
    <property type="entry name" value="YflP"/>
    <property type="match status" value="1"/>
</dbReference>
<dbReference type="InterPro" id="IPR005064">
    <property type="entry name" value="BUG"/>
</dbReference>
<comment type="caution">
    <text evidence="1">The sequence shown here is derived from an EMBL/GenBank/DDBJ whole genome shotgun (WGS) entry which is preliminary data.</text>
</comment>
<name>A0A644XPJ4_9ZZZZ</name>
<dbReference type="InterPro" id="IPR042100">
    <property type="entry name" value="Bug_dom1"/>
</dbReference>
<dbReference type="SUPFAM" id="SSF53850">
    <property type="entry name" value="Periplasmic binding protein-like II"/>
    <property type="match status" value="1"/>
</dbReference>
<evidence type="ECO:0008006" key="2">
    <source>
        <dbReference type="Google" id="ProtNLM"/>
    </source>
</evidence>
<dbReference type="AlphaFoldDB" id="A0A644XPJ4"/>
<dbReference type="PANTHER" id="PTHR42928:SF5">
    <property type="entry name" value="BLR1237 PROTEIN"/>
    <property type="match status" value="1"/>
</dbReference>